<sequence length="244" mass="26396">MSALGVQLYSVKDQLGDELEPTLQALAGFGFTHVEPYDILRDPVRLRAAADAAGLRIASVHAKITELDPEAVLDAATLLGADTVIVPFVPPATLATRDGVERVADEISAAAEAAAARGIRIGYHNHDFEFRTLDDGRTAYDVLVERLDPRVVLELDTFWASVGGADVFSLLPELGDRVRLLHLKSEPYDDRHPITGVDVSTRLDEVLALAAGSLELPVVEVVVDGDALPVLERNARYFLERVPA</sequence>
<keyword evidence="3" id="KW-0413">Isomerase</keyword>
<dbReference type="Gene3D" id="3.20.20.150">
    <property type="entry name" value="Divalent-metal-dependent TIM barrel enzymes"/>
    <property type="match status" value="1"/>
</dbReference>
<proteinExistence type="predicted"/>
<dbReference type="RefSeq" id="WP_146322223.1">
    <property type="nucleotide sequence ID" value="NZ_CP042305.1"/>
</dbReference>
<dbReference type="KEGG" id="huw:FPZ11_16935"/>
<accession>A0A5B8M7P4</accession>
<dbReference type="SUPFAM" id="SSF51658">
    <property type="entry name" value="Xylose isomerase-like"/>
    <property type="match status" value="1"/>
</dbReference>
<dbReference type="PANTHER" id="PTHR12110">
    <property type="entry name" value="HYDROXYPYRUVATE ISOMERASE"/>
    <property type="match status" value="1"/>
</dbReference>
<evidence type="ECO:0000256" key="1">
    <source>
        <dbReference type="ARBA" id="ARBA00023277"/>
    </source>
</evidence>
<evidence type="ECO:0000313" key="4">
    <source>
        <dbReference type="Proteomes" id="UP000320216"/>
    </source>
</evidence>
<dbReference type="Pfam" id="PF01261">
    <property type="entry name" value="AP_endonuc_2"/>
    <property type="match status" value="1"/>
</dbReference>
<organism evidence="3 4">
    <name type="scientific">Humibacter ginsenosidimutans</name>
    <dbReference type="NCBI Taxonomy" id="2599293"/>
    <lineage>
        <taxon>Bacteria</taxon>
        <taxon>Bacillati</taxon>
        <taxon>Actinomycetota</taxon>
        <taxon>Actinomycetes</taxon>
        <taxon>Micrococcales</taxon>
        <taxon>Microbacteriaceae</taxon>
        <taxon>Humibacter</taxon>
    </lineage>
</organism>
<dbReference type="InterPro" id="IPR036237">
    <property type="entry name" value="Xyl_isomerase-like_sf"/>
</dbReference>
<protein>
    <submittedName>
        <fullName evidence="3">Sugar phosphate isomerase/epimerase</fullName>
    </submittedName>
</protein>
<dbReference type="AlphaFoldDB" id="A0A5B8M7P4"/>
<dbReference type="EMBL" id="CP042305">
    <property type="protein sequence ID" value="QDZ16219.1"/>
    <property type="molecule type" value="Genomic_DNA"/>
</dbReference>
<dbReference type="Proteomes" id="UP000320216">
    <property type="component" value="Chromosome"/>
</dbReference>
<evidence type="ECO:0000313" key="3">
    <source>
        <dbReference type="EMBL" id="QDZ16219.1"/>
    </source>
</evidence>
<gene>
    <name evidence="3" type="ORF">FPZ11_16935</name>
</gene>
<name>A0A5B8M7P4_9MICO</name>
<dbReference type="GO" id="GO:0016853">
    <property type="term" value="F:isomerase activity"/>
    <property type="evidence" value="ECO:0007669"/>
    <property type="project" value="UniProtKB-KW"/>
</dbReference>
<evidence type="ECO:0000259" key="2">
    <source>
        <dbReference type="Pfam" id="PF01261"/>
    </source>
</evidence>
<reference evidence="3 4" key="1">
    <citation type="submission" date="2019-07" db="EMBL/GenBank/DDBJ databases">
        <title>Full genome sequence of Humibacter sp. WJ7-1.</title>
        <authorList>
            <person name="Im W.-T."/>
        </authorList>
    </citation>
    <scope>NUCLEOTIDE SEQUENCE [LARGE SCALE GENOMIC DNA]</scope>
    <source>
        <strain evidence="3 4">WJ7-1</strain>
    </source>
</reference>
<dbReference type="InterPro" id="IPR013022">
    <property type="entry name" value="Xyl_isomerase-like_TIM-brl"/>
</dbReference>
<dbReference type="InterPro" id="IPR050312">
    <property type="entry name" value="IolE/XylAMocC-like"/>
</dbReference>
<dbReference type="PANTHER" id="PTHR12110:SF41">
    <property type="entry name" value="INOSOSE DEHYDRATASE"/>
    <property type="match status" value="1"/>
</dbReference>
<keyword evidence="1" id="KW-0119">Carbohydrate metabolism</keyword>
<feature type="domain" description="Xylose isomerase-like TIM barrel" evidence="2">
    <location>
        <begin position="24"/>
        <end position="191"/>
    </location>
</feature>
<keyword evidence="4" id="KW-1185">Reference proteome</keyword>
<dbReference type="OrthoDB" id="5182842at2"/>